<evidence type="ECO:0000313" key="12">
    <source>
        <dbReference type="EMBL" id="ADN29876.1"/>
    </source>
</evidence>
<name>E2J7F8_9HEMI</name>
<dbReference type="GO" id="GO:0005742">
    <property type="term" value="C:mitochondrial outer membrane translocase complex"/>
    <property type="evidence" value="ECO:0007669"/>
    <property type="project" value="InterPro"/>
</dbReference>
<evidence type="ECO:0000256" key="9">
    <source>
        <dbReference type="ARBA" id="ARBA00023128"/>
    </source>
</evidence>
<dbReference type="GO" id="GO:1903955">
    <property type="term" value="P:positive regulation of protein targeting to mitochondrion"/>
    <property type="evidence" value="ECO:0007669"/>
    <property type="project" value="TreeGrafter"/>
</dbReference>
<keyword evidence="10" id="KW-0472">Membrane</keyword>
<evidence type="ECO:0000256" key="11">
    <source>
        <dbReference type="ARBA" id="ARBA00032786"/>
    </source>
</evidence>
<dbReference type="GO" id="GO:0030150">
    <property type="term" value="P:protein import into mitochondrial matrix"/>
    <property type="evidence" value="ECO:0007669"/>
    <property type="project" value="InterPro"/>
</dbReference>
<keyword evidence="4" id="KW-0813">Transport</keyword>
<evidence type="ECO:0000256" key="1">
    <source>
        <dbReference type="ARBA" id="ARBA00004572"/>
    </source>
</evidence>
<evidence type="ECO:0000256" key="3">
    <source>
        <dbReference type="ARBA" id="ARBA00014537"/>
    </source>
</evidence>
<dbReference type="InterPro" id="IPR012621">
    <property type="entry name" value="Tom7"/>
</dbReference>
<dbReference type="Pfam" id="PF08038">
    <property type="entry name" value="Tom7"/>
    <property type="match status" value="1"/>
</dbReference>
<proteinExistence type="evidence at transcript level"/>
<reference evidence="12" key="1">
    <citation type="journal article" date="2012" name="Am. J. Trop. Med. Hyg.">
        <title>An insight into the sialotranscriptome of Triatoma matogrossensis, a kissing bug associated with fogo selvagem in South America.</title>
        <authorList>
            <person name="Assumpcao T.C."/>
            <person name="Eaton D.P."/>
            <person name="Pham V.M."/>
            <person name="Francischetti I.M."/>
            <person name="Aoki V."/>
            <person name="Hans-Filho G."/>
            <person name="Rivitti E.A."/>
            <person name="Valenzuela J.G."/>
            <person name="Diaz L.A."/>
            <person name="Ribeiro J.M."/>
        </authorList>
    </citation>
    <scope>NUCLEOTIDE SEQUENCE</scope>
    <source>
        <tissue evidence="12">Salivary gland</tissue>
    </source>
</reference>
<accession>E2J7F8</accession>
<keyword evidence="5" id="KW-0812">Transmembrane</keyword>
<dbReference type="AlphaFoldDB" id="E2J7F8"/>
<evidence type="ECO:0000256" key="2">
    <source>
        <dbReference type="ARBA" id="ARBA00010917"/>
    </source>
</evidence>
<evidence type="ECO:0000256" key="10">
    <source>
        <dbReference type="ARBA" id="ARBA00023136"/>
    </source>
</evidence>
<keyword evidence="8" id="KW-1133">Transmembrane helix</keyword>
<dbReference type="PANTHER" id="PTHR46722">
    <property type="entry name" value="MITOCHONDRIAL IMPORT RECEPTOR SUBUNIT TOM7 HOMOLOG"/>
    <property type="match status" value="1"/>
</dbReference>
<comment type="subcellular location">
    <subcellularLocation>
        <location evidence="1">Mitochondrion outer membrane</location>
        <topology evidence="1">Single-pass membrane protein</topology>
    </subcellularLocation>
</comment>
<keyword evidence="9" id="KW-0496">Mitochondrion</keyword>
<dbReference type="PANTHER" id="PTHR46722:SF1">
    <property type="entry name" value="MITOCHONDRIAL IMPORT RECEPTOR SUBUNIT TOM7 HOMOLOG"/>
    <property type="match status" value="1"/>
</dbReference>
<keyword evidence="7" id="KW-0653">Protein transport</keyword>
<keyword evidence="6" id="KW-1000">Mitochondrion outer membrane</keyword>
<evidence type="ECO:0000256" key="6">
    <source>
        <dbReference type="ARBA" id="ARBA00022787"/>
    </source>
</evidence>
<evidence type="ECO:0000256" key="5">
    <source>
        <dbReference type="ARBA" id="ARBA00022692"/>
    </source>
</evidence>
<organism evidence="12">
    <name type="scientific">Triatoma matogrossensis</name>
    <dbReference type="NCBI Taxonomy" id="162370"/>
    <lineage>
        <taxon>Eukaryota</taxon>
        <taxon>Metazoa</taxon>
        <taxon>Ecdysozoa</taxon>
        <taxon>Arthropoda</taxon>
        <taxon>Hexapoda</taxon>
        <taxon>Insecta</taxon>
        <taxon>Pterygota</taxon>
        <taxon>Neoptera</taxon>
        <taxon>Paraneoptera</taxon>
        <taxon>Hemiptera</taxon>
        <taxon>Heteroptera</taxon>
        <taxon>Panheteroptera</taxon>
        <taxon>Cimicomorpha</taxon>
        <taxon>Reduviidae</taxon>
        <taxon>Triatominae</taxon>
        <taxon>Triatoma</taxon>
    </lineage>
</organism>
<protein>
    <recommendedName>
        <fullName evidence="3">Mitochondrial import receptor subunit TOM7 homolog</fullName>
    </recommendedName>
    <alternativeName>
        <fullName evidence="11">Translocase of outer membrane 7 kDa subunit homolog</fullName>
    </alternativeName>
</protein>
<evidence type="ECO:0000256" key="8">
    <source>
        <dbReference type="ARBA" id="ARBA00022989"/>
    </source>
</evidence>
<comment type="similarity">
    <text evidence="2">Belongs to the Tom7 family.</text>
</comment>
<dbReference type="EMBL" id="HP429376">
    <property type="protein sequence ID" value="ADN29876.1"/>
    <property type="molecule type" value="mRNA"/>
</dbReference>
<sequence>MSPETRDRLNFVLGIFRTSFQYFYIPTIIYLGIKKGADPGCPEVTIYSLLWQ</sequence>
<evidence type="ECO:0000256" key="7">
    <source>
        <dbReference type="ARBA" id="ARBA00022927"/>
    </source>
</evidence>
<evidence type="ECO:0000256" key="4">
    <source>
        <dbReference type="ARBA" id="ARBA00022448"/>
    </source>
</evidence>